<organism evidence="2 3">
    <name type="scientific">Thalictrum thalictroides</name>
    <name type="common">Rue-anemone</name>
    <name type="synonym">Anemone thalictroides</name>
    <dbReference type="NCBI Taxonomy" id="46969"/>
    <lineage>
        <taxon>Eukaryota</taxon>
        <taxon>Viridiplantae</taxon>
        <taxon>Streptophyta</taxon>
        <taxon>Embryophyta</taxon>
        <taxon>Tracheophyta</taxon>
        <taxon>Spermatophyta</taxon>
        <taxon>Magnoliopsida</taxon>
        <taxon>Ranunculales</taxon>
        <taxon>Ranunculaceae</taxon>
        <taxon>Thalictroideae</taxon>
        <taxon>Thalictrum</taxon>
    </lineage>
</organism>
<gene>
    <name evidence="2" type="ORF">FRX31_018366</name>
</gene>
<dbReference type="Proteomes" id="UP000554482">
    <property type="component" value="Unassembled WGS sequence"/>
</dbReference>
<feature type="compositionally biased region" description="Polar residues" evidence="1">
    <location>
        <begin position="27"/>
        <end position="61"/>
    </location>
</feature>
<feature type="compositionally biased region" description="Basic and acidic residues" evidence="1">
    <location>
        <begin position="62"/>
        <end position="71"/>
    </location>
</feature>
<accession>A0A7J6W5G4</accession>
<evidence type="ECO:0000313" key="3">
    <source>
        <dbReference type="Proteomes" id="UP000554482"/>
    </source>
</evidence>
<name>A0A7J6W5G4_THATH</name>
<feature type="region of interest" description="Disordered" evidence="1">
    <location>
        <begin position="23"/>
        <end position="71"/>
    </location>
</feature>
<reference evidence="2 3" key="1">
    <citation type="submission" date="2020-06" db="EMBL/GenBank/DDBJ databases">
        <title>Transcriptomic and genomic resources for Thalictrum thalictroides and T. hernandezii: Facilitating candidate gene discovery in an emerging model plant lineage.</title>
        <authorList>
            <person name="Arias T."/>
            <person name="Riano-Pachon D.M."/>
            <person name="Di Stilio V.S."/>
        </authorList>
    </citation>
    <scope>NUCLEOTIDE SEQUENCE [LARGE SCALE GENOMIC DNA]</scope>
    <source>
        <strain evidence="3">cv. WT478/WT964</strain>
        <tissue evidence="2">Leaves</tissue>
    </source>
</reference>
<protein>
    <submittedName>
        <fullName evidence="2">Uncharacterized protein</fullName>
    </submittedName>
</protein>
<keyword evidence="3" id="KW-1185">Reference proteome</keyword>
<dbReference type="EMBL" id="JABWDY010021953">
    <property type="protein sequence ID" value="KAF5192048.1"/>
    <property type="molecule type" value="Genomic_DNA"/>
</dbReference>
<dbReference type="AlphaFoldDB" id="A0A7J6W5G4"/>
<proteinExistence type="predicted"/>
<evidence type="ECO:0000313" key="2">
    <source>
        <dbReference type="EMBL" id="KAF5192048.1"/>
    </source>
</evidence>
<evidence type="ECO:0000256" key="1">
    <source>
        <dbReference type="SAM" id="MobiDB-lite"/>
    </source>
</evidence>
<comment type="caution">
    <text evidence="2">The sequence shown here is derived from an EMBL/GenBank/DDBJ whole genome shotgun (WGS) entry which is preliminary data.</text>
</comment>
<sequence length="95" mass="10083">MPNSQNESFEVVEDGECRLEDNGISEIISQPSASLPTLSPTGVAQPNASQEPEPSLSQPTASEDHELHPKEKLLVLISGEGEAIGPKDAKFSSRA</sequence>